<evidence type="ECO:0000256" key="14">
    <source>
        <dbReference type="SAM" id="MobiDB-lite"/>
    </source>
</evidence>
<comment type="caution">
    <text evidence="15">The sequence shown here is derived from an EMBL/GenBank/DDBJ whole genome shotgun (WGS) entry which is preliminary data.</text>
</comment>
<evidence type="ECO:0000256" key="10">
    <source>
        <dbReference type="ARBA" id="ARBA00022881"/>
    </source>
</evidence>
<keyword evidence="8 13" id="KW-0378">Hydrolase</keyword>
<keyword evidence="12 13" id="KW-0539">Nucleus</keyword>
<keyword evidence="7 13" id="KW-0228">DNA excision</keyword>
<dbReference type="Pfam" id="PF00867">
    <property type="entry name" value="XPG_I"/>
    <property type="match status" value="1"/>
</dbReference>
<dbReference type="FunFam" id="1.10.150.20:FF:000011">
    <property type="entry name" value="exonuclease 1"/>
    <property type="match status" value="1"/>
</dbReference>
<dbReference type="OrthoDB" id="6020421at2759"/>
<dbReference type="GO" id="GO:0005634">
    <property type="term" value="C:nucleus"/>
    <property type="evidence" value="ECO:0007669"/>
    <property type="project" value="UniProtKB-SubCell"/>
</dbReference>
<dbReference type="SUPFAM" id="SSF47807">
    <property type="entry name" value="5' to 3' exonuclease, C-terminal subdomain"/>
    <property type="match status" value="1"/>
</dbReference>
<evidence type="ECO:0000256" key="12">
    <source>
        <dbReference type="ARBA" id="ARBA00023242"/>
    </source>
</evidence>
<dbReference type="EC" id="3.1.-.-" evidence="13"/>
<protein>
    <recommendedName>
        <fullName evidence="3 13">Exonuclease 1</fullName>
        <ecNumber evidence="13">3.1.-.-</ecNumber>
    </recommendedName>
</protein>
<feature type="region of interest" description="Disordered" evidence="14">
    <location>
        <begin position="331"/>
        <end position="378"/>
    </location>
</feature>
<dbReference type="GO" id="GO:0004527">
    <property type="term" value="F:exonuclease activity"/>
    <property type="evidence" value="ECO:0007669"/>
    <property type="project" value="UniProtKB-KW"/>
</dbReference>
<evidence type="ECO:0000256" key="2">
    <source>
        <dbReference type="ARBA" id="ARBA00010563"/>
    </source>
</evidence>
<dbReference type="PANTHER" id="PTHR11081">
    <property type="entry name" value="FLAP ENDONUCLEASE FAMILY MEMBER"/>
    <property type="match status" value="1"/>
</dbReference>
<dbReference type="GO" id="GO:0006281">
    <property type="term" value="P:DNA repair"/>
    <property type="evidence" value="ECO:0007669"/>
    <property type="project" value="UniProtKB-KW"/>
</dbReference>
<evidence type="ECO:0000256" key="9">
    <source>
        <dbReference type="ARBA" id="ARBA00022842"/>
    </source>
</evidence>
<name>A0A7D9HMT1_PARCT</name>
<comment type="function">
    <text evidence="13">5'-&gt;3' double-stranded DNA exonuclease which may also possess a cryptic 3'-&gt;5' double-stranded DNA exonuclease activity. Functions in DNA mismatch repair.</text>
</comment>
<dbReference type="SMART" id="SM00485">
    <property type="entry name" value="XPGN"/>
    <property type="match status" value="1"/>
</dbReference>
<evidence type="ECO:0000256" key="11">
    <source>
        <dbReference type="ARBA" id="ARBA00023204"/>
    </source>
</evidence>
<evidence type="ECO:0000256" key="5">
    <source>
        <dbReference type="ARBA" id="ARBA00022723"/>
    </source>
</evidence>
<dbReference type="SMART" id="SM00484">
    <property type="entry name" value="XPGI"/>
    <property type="match status" value="1"/>
</dbReference>
<keyword evidence="13" id="KW-0238">DNA-binding</keyword>
<dbReference type="Gene3D" id="3.30.70.2330">
    <property type="match status" value="1"/>
</dbReference>
<evidence type="ECO:0000256" key="3">
    <source>
        <dbReference type="ARBA" id="ARBA00020324"/>
    </source>
</evidence>
<evidence type="ECO:0000256" key="4">
    <source>
        <dbReference type="ARBA" id="ARBA00022722"/>
    </source>
</evidence>
<feature type="compositionally biased region" description="Acidic residues" evidence="14">
    <location>
        <begin position="334"/>
        <end position="344"/>
    </location>
</feature>
<comment type="subcellular location">
    <subcellularLocation>
        <location evidence="1 13">Nucleus</location>
    </subcellularLocation>
</comment>
<keyword evidence="9 13" id="KW-0460">Magnesium</keyword>
<keyword evidence="11 13" id="KW-0234">DNA repair</keyword>
<feature type="compositionally biased region" description="Acidic residues" evidence="14">
    <location>
        <begin position="354"/>
        <end position="370"/>
    </location>
</feature>
<dbReference type="InterPro" id="IPR029060">
    <property type="entry name" value="PIN-like_dom_sf"/>
</dbReference>
<dbReference type="GO" id="GO:0003677">
    <property type="term" value="F:DNA binding"/>
    <property type="evidence" value="ECO:0007669"/>
    <property type="project" value="InterPro"/>
</dbReference>
<dbReference type="PRINTS" id="PR00853">
    <property type="entry name" value="XPGRADSUPER"/>
</dbReference>
<evidence type="ECO:0000313" key="16">
    <source>
        <dbReference type="Proteomes" id="UP001152795"/>
    </source>
</evidence>
<keyword evidence="10 13" id="KW-0267">Excision nuclease</keyword>
<dbReference type="AlphaFoldDB" id="A0A7D9HMT1"/>
<evidence type="ECO:0000256" key="13">
    <source>
        <dbReference type="RuleBase" id="RU910737"/>
    </source>
</evidence>
<proteinExistence type="inferred from homology"/>
<keyword evidence="5 13" id="KW-0479">Metal-binding</keyword>
<dbReference type="SUPFAM" id="SSF88723">
    <property type="entry name" value="PIN domain-like"/>
    <property type="match status" value="1"/>
</dbReference>
<organism evidence="15 16">
    <name type="scientific">Paramuricea clavata</name>
    <name type="common">Red gorgonian</name>
    <name type="synonym">Violescent sea-whip</name>
    <dbReference type="NCBI Taxonomy" id="317549"/>
    <lineage>
        <taxon>Eukaryota</taxon>
        <taxon>Metazoa</taxon>
        <taxon>Cnidaria</taxon>
        <taxon>Anthozoa</taxon>
        <taxon>Octocorallia</taxon>
        <taxon>Malacalcyonacea</taxon>
        <taxon>Plexauridae</taxon>
        <taxon>Paramuricea</taxon>
    </lineage>
</organism>
<dbReference type="SMART" id="SM00279">
    <property type="entry name" value="HhH2"/>
    <property type="match status" value="1"/>
</dbReference>
<sequence length="657" mass="74055">MGITGLLPLLNTKKIRISEFSGKVAAVDAYCWLHKGASLFAEDVVIRNDNKKCIELCAAYLDVLEENNVTAVVVMDGRKLQEKIVNENRARARDENLRTGLQLCTFSQAGGKCIDQNGSCIDQADAQIAFLQQNGFADIAISEDSDLLVYGCDQVIFKFRCDGSGDLIDLESVKNFLEFKKSSYTLQKFQVMCVLSGCDYLKSLKGIGIKRAKKVVEQAEDNNIEWILDHLSYILKMPSLHVPGSYKTEFKKAVGIFQFHPVLNPVQKKVVNLNHTSEPLFQEFVSRISHADAIQIAIGNVCPQTLEKHNDYELPLGSFINLCQRPRAVSETNNDYDEDTDSDTTFDPTCGVDNDYDEDNASDEDTDSDATFDPTCNTDRAHNMVRRSRVPKGNLVTITALGEQINWTIPSFPVLTLKFVVVELEGGHLAVIKSSDRSKLKSFPTIIDCWSTECQITIGINTYTVLWDWELHKESETQRDGATQRDEEPENDFLDSLLGLNEHAHRPEESLSSGSPESDFSDDEESLVCSHELPFKVMGVVHNSDRQKHLENAFETIYGEQKEVLARIRPDPTNKFDADAIAVELDYGSDWKLVGFLLKDLTQYVHHVLNSQRLLSVQIGHIRFQTQWQMPGFYAKILVKCKGMWQKEVISASRRVK</sequence>
<evidence type="ECO:0000256" key="7">
    <source>
        <dbReference type="ARBA" id="ARBA00022769"/>
    </source>
</evidence>
<dbReference type="GO" id="GO:0017108">
    <property type="term" value="F:5'-flap endonuclease activity"/>
    <property type="evidence" value="ECO:0007669"/>
    <property type="project" value="TreeGrafter"/>
</dbReference>
<comment type="similarity">
    <text evidence="2 13">Belongs to the XPG/RAD2 endonuclease family. EXO1 subfamily.</text>
</comment>
<dbReference type="InterPro" id="IPR006085">
    <property type="entry name" value="XPG_DNA_repair_N"/>
</dbReference>
<dbReference type="PANTHER" id="PTHR11081:SF8">
    <property type="entry name" value="EXONUCLEASE 1"/>
    <property type="match status" value="1"/>
</dbReference>
<dbReference type="Gene3D" id="1.10.150.20">
    <property type="entry name" value="5' to 3' exonuclease, C-terminal subdomain"/>
    <property type="match status" value="1"/>
</dbReference>
<evidence type="ECO:0000256" key="1">
    <source>
        <dbReference type="ARBA" id="ARBA00004123"/>
    </source>
</evidence>
<reference evidence="15" key="1">
    <citation type="submission" date="2020-04" db="EMBL/GenBank/DDBJ databases">
        <authorList>
            <person name="Alioto T."/>
            <person name="Alioto T."/>
            <person name="Gomez Garrido J."/>
        </authorList>
    </citation>
    <scope>NUCLEOTIDE SEQUENCE</scope>
    <source>
        <strain evidence="15">A484AB</strain>
    </source>
</reference>
<dbReference type="Pfam" id="PF00752">
    <property type="entry name" value="XPG_N"/>
    <property type="match status" value="1"/>
</dbReference>
<dbReference type="InterPro" id="IPR006086">
    <property type="entry name" value="XPG-I_dom"/>
</dbReference>
<keyword evidence="6 13" id="KW-0227">DNA damage</keyword>
<dbReference type="EMBL" id="CACRXK020001004">
    <property type="protein sequence ID" value="CAB3986346.1"/>
    <property type="molecule type" value="Genomic_DNA"/>
</dbReference>
<keyword evidence="4 13" id="KW-0540">Nuclease</keyword>
<dbReference type="GO" id="GO:0046872">
    <property type="term" value="F:metal ion binding"/>
    <property type="evidence" value="ECO:0007669"/>
    <property type="project" value="UniProtKB-KW"/>
</dbReference>
<dbReference type="InterPro" id="IPR036279">
    <property type="entry name" value="5-3_exonuclease_C_sf"/>
</dbReference>
<evidence type="ECO:0000256" key="8">
    <source>
        <dbReference type="ARBA" id="ARBA00022801"/>
    </source>
</evidence>
<keyword evidence="16" id="KW-1185">Reference proteome</keyword>
<evidence type="ECO:0000256" key="6">
    <source>
        <dbReference type="ARBA" id="ARBA00022763"/>
    </source>
</evidence>
<gene>
    <name evidence="15" type="ORF">PACLA_8A004986</name>
</gene>
<dbReference type="Gene3D" id="3.40.50.1010">
    <property type="entry name" value="5'-nuclease"/>
    <property type="match status" value="1"/>
</dbReference>
<accession>A0A7D9HMT1</accession>
<comment type="cofactor">
    <cofactor evidence="13">
        <name>Mg(2+)</name>
        <dbReference type="ChEBI" id="CHEBI:18420"/>
    </cofactor>
    <text evidence="13">Binds 2 magnesium ions per subunit. They probably participate in the reaction catalyzed by the enzyme. May bind an additional third magnesium ion after substrate binding.</text>
</comment>
<dbReference type="InterPro" id="IPR006084">
    <property type="entry name" value="XPG/Rad2"/>
</dbReference>
<dbReference type="InterPro" id="IPR008918">
    <property type="entry name" value="HhH2"/>
</dbReference>
<evidence type="ECO:0000313" key="15">
    <source>
        <dbReference type="EMBL" id="CAB3986346.1"/>
    </source>
</evidence>
<dbReference type="Proteomes" id="UP001152795">
    <property type="component" value="Unassembled WGS sequence"/>
</dbReference>
<keyword evidence="13 15" id="KW-0269">Exonuclease</keyword>